<keyword evidence="1" id="KW-0472">Membrane</keyword>
<gene>
    <name evidence="2" type="ORF">M9458_053371</name>
</gene>
<feature type="non-terminal residue" evidence="2">
    <location>
        <position position="1"/>
    </location>
</feature>
<comment type="caution">
    <text evidence="2">The sequence shown here is derived from an EMBL/GenBank/DDBJ whole genome shotgun (WGS) entry which is preliminary data.</text>
</comment>
<proteinExistence type="predicted"/>
<evidence type="ECO:0000256" key="1">
    <source>
        <dbReference type="SAM" id="Phobius"/>
    </source>
</evidence>
<dbReference type="Proteomes" id="UP001529510">
    <property type="component" value="Unassembled WGS sequence"/>
</dbReference>
<dbReference type="AlphaFoldDB" id="A0ABD0MN38"/>
<sequence length="70" mass="7617">DCDWLSAKQAMKQTVMGIYIVRHEGHDPVDQPVDVGVVIEGTEVLSSLRNAAVAVAMLFGLIYALNLSYP</sequence>
<evidence type="ECO:0000313" key="3">
    <source>
        <dbReference type="Proteomes" id="UP001529510"/>
    </source>
</evidence>
<accession>A0ABD0MN38</accession>
<organism evidence="2 3">
    <name type="scientific">Cirrhinus mrigala</name>
    <name type="common">Mrigala</name>
    <dbReference type="NCBI Taxonomy" id="683832"/>
    <lineage>
        <taxon>Eukaryota</taxon>
        <taxon>Metazoa</taxon>
        <taxon>Chordata</taxon>
        <taxon>Craniata</taxon>
        <taxon>Vertebrata</taxon>
        <taxon>Euteleostomi</taxon>
        <taxon>Actinopterygii</taxon>
        <taxon>Neopterygii</taxon>
        <taxon>Teleostei</taxon>
        <taxon>Ostariophysi</taxon>
        <taxon>Cypriniformes</taxon>
        <taxon>Cyprinidae</taxon>
        <taxon>Labeoninae</taxon>
        <taxon>Labeonini</taxon>
        <taxon>Cirrhinus</taxon>
    </lineage>
</organism>
<feature type="transmembrane region" description="Helical" evidence="1">
    <location>
        <begin position="51"/>
        <end position="69"/>
    </location>
</feature>
<protein>
    <submittedName>
        <fullName evidence="2">Uncharacterized protein</fullName>
    </submittedName>
</protein>
<reference evidence="2 3" key="1">
    <citation type="submission" date="2024-05" db="EMBL/GenBank/DDBJ databases">
        <title>Genome sequencing and assembly of Indian major carp, Cirrhinus mrigala (Hamilton, 1822).</title>
        <authorList>
            <person name="Mohindra V."/>
            <person name="Chowdhury L.M."/>
            <person name="Lal K."/>
            <person name="Jena J.K."/>
        </authorList>
    </citation>
    <scope>NUCLEOTIDE SEQUENCE [LARGE SCALE GENOMIC DNA]</scope>
    <source>
        <strain evidence="2">CM1030</strain>
        <tissue evidence="2">Blood</tissue>
    </source>
</reference>
<name>A0ABD0MN38_CIRMR</name>
<dbReference type="EMBL" id="JAMKFB020000250">
    <property type="protein sequence ID" value="KAL0151324.1"/>
    <property type="molecule type" value="Genomic_DNA"/>
</dbReference>
<keyword evidence="3" id="KW-1185">Reference proteome</keyword>
<keyword evidence="1" id="KW-0812">Transmembrane</keyword>
<evidence type="ECO:0000313" key="2">
    <source>
        <dbReference type="EMBL" id="KAL0151324.1"/>
    </source>
</evidence>
<keyword evidence="1" id="KW-1133">Transmembrane helix</keyword>